<organism evidence="3 4">
    <name type="scientific">Murinocardiopsis flavida</name>
    <dbReference type="NCBI Taxonomy" id="645275"/>
    <lineage>
        <taxon>Bacteria</taxon>
        <taxon>Bacillati</taxon>
        <taxon>Actinomycetota</taxon>
        <taxon>Actinomycetes</taxon>
        <taxon>Streptosporangiales</taxon>
        <taxon>Nocardiopsidaceae</taxon>
        <taxon>Murinocardiopsis</taxon>
    </lineage>
</organism>
<keyword evidence="2" id="KW-0472">Membrane</keyword>
<feature type="region of interest" description="Disordered" evidence="1">
    <location>
        <begin position="294"/>
        <end position="317"/>
    </location>
</feature>
<sequence>MKDDPADGVHNEITGDAHSVVQARDIHGDVVFHAAAPREGADPRPLVLAGAVHTNPVELAATVRANWSTARRRFVANMGTSGAPSEGWRDLATWLRSFDDPEADDIEGRIELIDRRLTGGTLPPDVKLLYLLRWLDPNGEAVYRGHSVTVERLAEVALRRRLAPDGADARLYEDLHKHRLLDVFAGFARLRGLKGKQRDWDDARKRWHIILEQCSHMPRDVRRTADRDARRPLLATVLPPPAKSLRPADVLAQPSAGSVAWFDELISKAGGARSPFGMVAQFVTGELASAYASRQRADGERARQDREADRQRREAGEERARLQREWADYESGLHTPAARLLSIGRAAVWVSLWSCLAFAAVSLLWVAMWDWTWQWGSGTASALWLAGTHIALAAVPAVCFRAIAASALGGTYRPPILRPAQWLPTRRPDAVRLVVRLALFLGMAYLAGALTHDFLAAIEKSGLPRGQMGAVAFTDISPFGNVISLRDVGSQMALGEGLSALCFVLVSVAVFVLAPLWAGRARRWDEAHQQRVREYQAGR</sequence>
<evidence type="ECO:0000256" key="2">
    <source>
        <dbReference type="SAM" id="Phobius"/>
    </source>
</evidence>
<name>A0A2P8DE02_9ACTN</name>
<dbReference type="EMBL" id="PYGA01000015">
    <property type="protein sequence ID" value="PSK95458.1"/>
    <property type="molecule type" value="Genomic_DNA"/>
</dbReference>
<dbReference type="Proteomes" id="UP000240542">
    <property type="component" value="Unassembled WGS sequence"/>
</dbReference>
<evidence type="ECO:0000313" key="4">
    <source>
        <dbReference type="Proteomes" id="UP000240542"/>
    </source>
</evidence>
<reference evidence="3 4" key="1">
    <citation type="submission" date="2018-03" db="EMBL/GenBank/DDBJ databases">
        <title>Genomic Encyclopedia of Archaeal and Bacterial Type Strains, Phase II (KMG-II): from individual species to whole genera.</title>
        <authorList>
            <person name="Goeker M."/>
        </authorList>
    </citation>
    <scope>NUCLEOTIDE SEQUENCE [LARGE SCALE GENOMIC DNA]</scope>
    <source>
        <strain evidence="3 4">DSM 45312</strain>
    </source>
</reference>
<feature type="transmembrane region" description="Helical" evidence="2">
    <location>
        <begin position="498"/>
        <end position="518"/>
    </location>
</feature>
<feature type="transmembrane region" description="Helical" evidence="2">
    <location>
        <begin position="389"/>
        <end position="412"/>
    </location>
</feature>
<accession>A0A2P8DE02</accession>
<feature type="transmembrane region" description="Helical" evidence="2">
    <location>
        <begin position="433"/>
        <end position="458"/>
    </location>
</feature>
<feature type="compositionally biased region" description="Basic and acidic residues" evidence="1">
    <location>
        <begin position="295"/>
        <end position="317"/>
    </location>
</feature>
<dbReference type="RefSeq" id="WP_146165621.1">
    <property type="nucleotide sequence ID" value="NZ_PYGA01000015.1"/>
</dbReference>
<keyword evidence="2" id="KW-1133">Transmembrane helix</keyword>
<comment type="caution">
    <text evidence="3">The sequence shown here is derived from an EMBL/GenBank/DDBJ whole genome shotgun (WGS) entry which is preliminary data.</text>
</comment>
<evidence type="ECO:0000313" key="3">
    <source>
        <dbReference type="EMBL" id="PSK95458.1"/>
    </source>
</evidence>
<keyword evidence="2" id="KW-0812">Transmembrane</keyword>
<dbReference type="OrthoDB" id="4532668at2"/>
<proteinExistence type="predicted"/>
<dbReference type="AlphaFoldDB" id="A0A2P8DE02"/>
<keyword evidence="4" id="KW-1185">Reference proteome</keyword>
<evidence type="ECO:0000256" key="1">
    <source>
        <dbReference type="SAM" id="MobiDB-lite"/>
    </source>
</evidence>
<gene>
    <name evidence="3" type="ORF">CLV63_115120</name>
</gene>
<protein>
    <submittedName>
        <fullName evidence="3">Uncharacterized protein</fullName>
    </submittedName>
</protein>
<feature type="transmembrane region" description="Helical" evidence="2">
    <location>
        <begin position="346"/>
        <end position="369"/>
    </location>
</feature>